<evidence type="ECO:0000259" key="1">
    <source>
        <dbReference type="Pfam" id="PF00535"/>
    </source>
</evidence>
<dbReference type="PANTHER" id="PTHR43179">
    <property type="entry name" value="RHAMNOSYLTRANSFERASE WBBL"/>
    <property type="match status" value="1"/>
</dbReference>
<dbReference type="InterPro" id="IPR001173">
    <property type="entry name" value="Glyco_trans_2-like"/>
</dbReference>
<feature type="domain" description="DUF4422" evidence="2">
    <location>
        <begin position="7"/>
        <end position="245"/>
    </location>
</feature>
<dbReference type="GO" id="GO:0016757">
    <property type="term" value="F:glycosyltransferase activity"/>
    <property type="evidence" value="ECO:0007669"/>
    <property type="project" value="UniProtKB-KW"/>
</dbReference>
<dbReference type="STRING" id="356829.BITS_0661"/>
<feature type="domain" description="Glycosyltransferase 2-like" evidence="1">
    <location>
        <begin position="563"/>
        <end position="720"/>
    </location>
</feature>
<keyword evidence="4" id="KW-1185">Reference proteome</keyword>
<dbReference type="OrthoDB" id="9788101at2"/>
<proteinExistence type="predicted"/>
<dbReference type="InterPro" id="IPR029044">
    <property type="entry name" value="Nucleotide-diphossugar_trans"/>
</dbReference>
<evidence type="ECO:0000313" key="4">
    <source>
        <dbReference type="Proteomes" id="UP000029080"/>
    </source>
</evidence>
<feature type="domain" description="Glycosyltransferase 2-like" evidence="1">
    <location>
        <begin position="819"/>
        <end position="936"/>
    </location>
</feature>
<name>A0A087EI25_9BIFI</name>
<dbReference type="SUPFAM" id="SSF53448">
    <property type="entry name" value="Nucleotide-diphospho-sugar transferases"/>
    <property type="match status" value="2"/>
</dbReference>
<dbReference type="Pfam" id="PF00535">
    <property type="entry name" value="Glycos_transf_2"/>
    <property type="match status" value="2"/>
</dbReference>
<comment type="caution">
    <text evidence="3">The sequence shown here is derived from an EMBL/GenBank/DDBJ whole genome shotgun (WGS) entry which is preliminary data.</text>
</comment>
<protein>
    <submittedName>
        <fullName evidence="3">Glycosyltransferase, group 2 family protein</fullName>
    </submittedName>
</protein>
<dbReference type="AlphaFoldDB" id="A0A087EI25"/>
<dbReference type="PANTHER" id="PTHR43179:SF7">
    <property type="entry name" value="RHAMNOSYLTRANSFERASE WBBL"/>
    <property type="match status" value="1"/>
</dbReference>
<reference evidence="3 4" key="1">
    <citation type="submission" date="2014-03" db="EMBL/GenBank/DDBJ databases">
        <title>Genomics of Bifidobacteria.</title>
        <authorList>
            <person name="Ventura M."/>
            <person name="Milani C."/>
            <person name="Lugli G.A."/>
        </authorList>
    </citation>
    <scope>NUCLEOTIDE SEQUENCE [LARGE SCALE GENOMIC DNA]</scope>
    <source>
        <strain evidence="3 4">JCM 13495</strain>
    </source>
</reference>
<dbReference type="CDD" id="cd04186">
    <property type="entry name" value="GT_2_like_c"/>
    <property type="match status" value="1"/>
</dbReference>
<keyword evidence="3" id="KW-0808">Transferase</keyword>
<dbReference type="CDD" id="cd04184">
    <property type="entry name" value="GT2_RfbC_Mx_like"/>
    <property type="match status" value="1"/>
</dbReference>
<evidence type="ECO:0000313" key="3">
    <source>
        <dbReference type="EMBL" id="KFJ07426.1"/>
    </source>
</evidence>
<dbReference type="EMBL" id="JGZU01000004">
    <property type="protein sequence ID" value="KFJ07426.1"/>
    <property type="molecule type" value="Genomic_DNA"/>
</dbReference>
<dbReference type="Gene3D" id="3.90.550.10">
    <property type="entry name" value="Spore Coat Polysaccharide Biosynthesis Protein SpsA, Chain A"/>
    <property type="match status" value="2"/>
</dbReference>
<dbReference type="eggNOG" id="COG1216">
    <property type="taxonomic scope" value="Bacteria"/>
</dbReference>
<dbReference type="InterPro" id="IPR025536">
    <property type="entry name" value="DUF4422"/>
</dbReference>
<organism evidence="3 4">
    <name type="scientific">Bifidobacterium tsurumiense</name>
    <dbReference type="NCBI Taxonomy" id="356829"/>
    <lineage>
        <taxon>Bacteria</taxon>
        <taxon>Bacillati</taxon>
        <taxon>Actinomycetota</taxon>
        <taxon>Actinomycetes</taxon>
        <taxon>Bifidobacteriales</taxon>
        <taxon>Bifidobacteriaceae</taxon>
        <taxon>Bifidobacterium</taxon>
    </lineage>
</organism>
<dbReference type="Pfam" id="PF14393">
    <property type="entry name" value="DUF4422"/>
    <property type="match status" value="1"/>
</dbReference>
<gene>
    <name evidence="3" type="ORF">BITS_0661</name>
</gene>
<dbReference type="eggNOG" id="COG1442">
    <property type="taxonomic scope" value="Bacteria"/>
</dbReference>
<evidence type="ECO:0000259" key="2">
    <source>
        <dbReference type="Pfam" id="PF14393"/>
    </source>
</evidence>
<sequence>MPAKINLFVSCHKLDTHIPDNDLLVPVQVGSALTTTHSSAFQRDDQGKNISDQNRSYCELTAQYWAYMNVDADYYGFLHYRRYFNFSEKTLPTHQEPFIFGDVVFDDNSDRILEEIAFNEALMRRIIESNDFIAPEPIEALEKTTVYEQYKHAAGHHIEDFDTVLSLIRTRYPEIWPSAQKYVNQTKVYACNMFVMKRDIFKKYSAFLFDILDRHEHLRDITHYAPIDRRVSGYLGERICGIYLTYLYDQGYRGKDLQRVYFRNTAEVEPAAINVQNNGKKTDPKTAGITLKPVTRGSGKIYGRLNISGTQPSSISVTSKNASGHSIPAKVVGTKLGKVVVLPIIGQDQVLTVSAVDNRTNKQLVTELPVTDNGARLKSYANTLRKNPITNEIRNCDDEMLPDDTKIVIESLIDNGDGTDIIHGHALFMVSTPSNNSEYIDIFAINNDGVKIDVRQWICLGDETMESTDIPGTLVRRVAFSLQVPQLNAFTVWAQFPDSPRQDGFFNVNPIIANQLRTQWSQLVQPASADPGYDQWFRTQHRTSWGELTLQRKASFNIRPKFSIIVPLYKTPIAFFRDMANSVRKQTYSNWELLLVDASPEDQQLSQQIDSLCKADHRVRRISIARNEGITLNTNAGIKAAKGDFVCFLDHDDFLEPDALFRYACAINNHAETDMLYCDEDKFDNGKYREPFFKTEWNPDLLLGMNYVCHFLTVRKSVLDTLELPGKEYDGSQDWHMTFRIGELARYVHHEPHVLYHWRVHSQSTAQNANQKNYTLDSSRLSIESHLERTGVEATVKESTIAPRRFAIDYEIKENPLVSIIIPNKDALPVLHQCLTSIREKTTYSNYEVIIVENNSEDEFTFDYYEDAMKIDPHIKVATLQGQGMESFNFSRIINFGAAQANGEYLLLLNNDTKVITPEWIEELLGPHMRKDVGITGAKLLFPDNTIQHAGVGFGPDGPGHLRYSTPRYSTANFEFSLVARDMGAVTGACMMIHRGTFDSIGGMEEELAVNYNDIDLCLKVIRQGLRVVYCPTAELYHFESVSRGSELIRPANDRFMKEKGEFQKRWPSAFSQYAPFENPNLEFGNIYQKIRSTPWHGIWA</sequence>
<accession>A0A087EI25</accession>
<dbReference type="Proteomes" id="UP000029080">
    <property type="component" value="Unassembled WGS sequence"/>
</dbReference>